<evidence type="ECO:0000313" key="1">
    <source>
        <dbReference type="EMBL" id="KAK5969604.1"/>
    </source>
</evidence>
<dbReference type="EMBL" id="WIXE01019968">
    <property type="protein sequence ID" value="KAK5969604.1"/>
    <property type="molecule type" value="Genomic_DNA"/>
</dbReference>
<evidence type="ECO:0000313" key="2">
    <source>
        <dbReference type="Proteomes" id="UP001331761"/>
    </source>
</evidence>
<accession>A0AAN8IYS8</accession>
<protein>
    <submittedName>
        <fullName evidence="1">Uncharacterized protein</fullName>
    </submittedName>
</protein>
<organism evidence="1 2">
    <name type="scientific">Trichostrongylus colubriformis</name>
    <name type="common">Black scour worm</name>
    <dbReference type="NCBI Taxonomy" id="6319"/>
    <lineage>
        <taxon>Eukaryota</taxon>
        <taxon>Metazoa</taxon>
        <taxon>Ecdysozoa</taxon>
        <taxon>Nematoda</taxon>
        <taxon>Chromadorea</taxon>
        <taxon>Rhabditida</taxon>
        <taxon>Rhabditina</taxon>
        <taxon>Rhabditomorpha</taxon>
        <taxon>Strongyloidea</taxon>
        <taxon>Trichostrongylidae</taxon>
        <taxon>Trichostrongylus</taxon>
    </lineage>
</organism>
<name>A0AAN8IYS8_TRICO</name>
<gene>
    <name evidence="1" type="ORF">GCK32_015088</name>
</gene>
<dbReference type="AlphaFoldDB" id="A0AAN8IYS8"/>
<dbReference type="Proteomes" id="UP001331761">
    <property type="component" value="Unassembled WGS sequence"/>
</dbReference>
<proteinExistence type="predicted"/>
<keyword evidence="2" id="KW-1185">Reference proteome</keyword>
<reference evidence="1 2" key="1">
    <citation type="submission" date="2019-10" db="EMBL/GenBank/DDBJ databases">
        <title>Assembly and Annotation for the nematode Trichostrongylus colubriformis.</title>
        <authorList>
            <person name="Martin J."/>
        </authorList>
    </citation>
    <scope>NUCLEOTIDE SEQUENCE [LARGE SCALE GENOMIC DNA]</scope>
    <source>
        <strain evidence="1">G859</strain>
        <tissue evidence="1">Whole worm</tissue>
    </source>
</reference>
<comment type="caution">
    <text evidence="1">The sequence shown here is derived from an EMBL/GenBank/DDBJ whole genome shotgun (WGS) entry which is preliminary data.</text>
</comment>
<sequence>MVYTGCSMSERFFRQFKDYRNGLLRLGDEMTDNTPLLPWRDRNISITDEENMWHRYDVKHPSLPPRRFKVSPLLAEYLRENKYGDKEEWLRTYNLR</sequence>